<keyword evidence="2" id="KW-0889">Transcription antitermination</keyword>
<evidence type="ECO:0000256" key="5">
    <source>
        <dbReference type="ARBA" id="ARBA00023163"/>
    </source>
</evidence>
<reference evidence="7" key="1">
    <citation type="submission" date="2013-08" db="EMBL/GenBank/DDBJ databases">
        <authorList>
            <person name="Mendez C."/>
            <person name="Richter M."/>
            <person name="Ferrer M."/>
            <person name="Sanchez J."/>
        </authorList>
    </citation>
    <scope>NUCLEOTIDE SEQUENCE</scope>
</reference>
<reference evidence="7" key="2">
    <citation type="journal article" date="2014" name="ISME J.">
        <title>Microbial stratification in low pH oxic and suboxic macroscopic growths along an acid mine drainage.</title>
        <authorList>
            <person name="Mendez-Garcia C."/>
            <person name="Mesa V."/>
            <person name="Sprenger R.R."/>
            <person name="Richter M."/>
            <person name="Diez M.S."/>
            <person name="Solano J."/>
            <person name="Bargiela R."/>
            <person name="Golyshina O.V."/>
            <person name="Manteca A."/>
            <person name="Ramos J.L."/>
            <person name="Gallego J.R."/>
            <person name="Llorente I."/>
            <person name="Martins Dos Santos V.A."/>
            <person name="Jensen O.N."/>
            <person name="Pelaez A.I."/>
            <person name="Sanchez J."/>
            <person name="Ferrer M."/>
        </authorList>
    </citation>
    <scope>NUCLEOTIDE SEQUENCE</scope>
</reference>
<dbReference type="GO" id="GO:0006353">
    <property type="term" value="P:DNA-templated transcription termination"/>
    <property type="evidence" value="ECO:0007669"/>
    <property type="project" value="InterPro"/>
</dbReference>
<dbReference type="InterPro" id="IPR006027">
    <property type="entry name" value="NusB_RsmB_TIM44"/>
</dbReference>
<feature type="domain" description="NusB/RsmB/TIM44" evidence="6">
    <location>
        <begin position="17"/>
        <end position="140"/>
    </location>
</feature>
<organism evidence="7">
    <name type="scientific">mine drainage metagenome</name>
    <dbReference type="NCBI Taxonomy" id="410659"/>
    <lineage>
        <taxon>unclassified sequences</taxon>
        <taxon>metagenomes</taxon>
        <taxon>ecological metagenomes</taxon>
    </lineage>
</organism>
<name>T1C1N0_9ZZZZ</name>
<accession>T1C1N0</accession>
<dbReference type="AlphaFoldDB" id="T1C1N0"/>
<dbReference type="PANTHER" id="PTHR11078:SF3">
    <property type="entry name" value="ANTITERMINATION NUSB DOMAIN-CONTAINING PROTEIN"/>
    <property type="match status" value="1"/>
</dbReference>
<dbReference type="InterPro" id="IPR011605">
    <property type="entry name" value="NusB_fam"/>
</dbReference>
<evidence type="ECO:0000256" key="2">
    <source>
        <dbReference type="ARBA" id="ARBA00022814"/>
    </source>
</evidence>
<dbReference type="Pfam" id="PF01029">
    <property type="entry name" value="NusB"/>
    <property type="match status" value="1"/>
</dbReference>
<evidence type="ECO:0000256" key="4">
    <source>
        <dbReference type="ARBA" id="ARBA00023015"/>
    </source>
</evidence>
<dbReference type="GO" id="GO:0005829">
    <property type="term" value="C:cytosol"/>
    <property type="evidence" value="ECO:0007669"/>
    <property type="project" value="TreeGrafter"/>
</dbReference>
<keyword evidence="3" id="KW-0694">RNA-binding</keyword>
<comment type="caution">
    <text evidence="7">The sequence shown here is derived from an EMBL/GenBank/DDBJ whole genome shotgun (WGS) entry which is preliminary data.</text>
</comment>
<dbReference type="SUPFAM" id="SSF48013">
    <property type="entry name" value="NusB-like"/>
    <property type="match status" value="1"/>
</dbReference>
<keyword evidence="5" id="KW-0804">Transcription</keyword>
<dbReference type="NCBIfam" id="TIGR01951">
    <property type="entry name" value="nusB"/>
    <property type="match status" value="1"/>
</dbReference>
<sequence>MGAATSPRALPRQRSVARKLALQALYRWQLNECPWQDLVQEFSTAEDMPRADREYFRELLEAICASHAALDERLALLIDRSPALLDPVEHAALLIGLYELGHRLDVPFPVAISEAVALTKRFGATDGYKYVNAVLDRAARDLRPDEH</sequence>
<dbReference type="EMBL" id="AUZX01007498">
    <property type="protein sequence ID" value="EQD59184.1"/>
    <property type="molecule type" value="Genomic_DNA"/>
</dbReference>
<dbReference type="InterPro" id="IPR035926">
    <property type="entry name" value="NusB-like_sf"/>
</dbReference>
<dbReference type="HAMAP" id="MF_00073">
    <property type="entry name" value="NusB"/>
    <property type="match status" value="1"/>
</dbReference>
<evidence type="ECO:0000313" key="7">
    <source>
        <dbReference type="EMBL" id="EQD59184.1"/>
    </source>
</evidence>
<evidence type="ECO:0000256" key="1">
    <source>
        <dbReference type="ARBA" id="ARBA00005952"/>
    </source>
</evidence>
<dbReference type="GO" id="GO:0031564">
    <property type="term" value="P:transcription antitermination"/>
    <property type="evidence" value="ECO:0007669"/>
    <property type="project" value="UniProtKB-KW"/>
</dbReference>
<evidence type="ECO:0000259" key="6">
    <source>
        <dbReference type="Pfam" id="PF01029"/>
    </source>
</evidence>
<dbReference type="PANTHER" id="PTHR11078">
    <property type="entry name" value="N UTILIZATION SUBSTANCE PROTEIN B-RELATED"/>
    <property type="match status" value="1"/>
</dbReference>
<evidence type="ECO:0000256" key="3">
    <source>
        <dbReference type="ARBA" id="ARBA00022884"/>
    </source>
</evidence>
<dbReference type="Gene3D" id="1.10.940.10">
    <property type="entry name" value="NusB-like"/>
    <property type="match status" value="1"/>
</dbReference>
<proteinExistence type="inferred from homology"/>
<dbReference type="GO" id="GO:0003723">
    <property type="term" value="F:RNA binding"/>
    <property type="evidence" value="ECO:0007669"/>
    <property type="project" value="UniProtKB-KW"/>
</dbReference>
<gene>
    <name evidence="7" type="ORF">B1A_10524</name>
</gene>
<keyword evidence="4" id="KW-0805">Transcription regulation</keyword>
<protein>
    <submittedName>
        <fullName evidence="7">NusB antitermination factor</fullName>
    </submittedName>
</protein>
<comment type="similarity">
    <text evidence="1">Belongs to the NusB family.</text>
</comment>